<sequence>MSTYSLSLDQCRKSLRSYDAEIEELMELVDGSSALTAEGIAEARERLKNLKACLERDIKRQNSGVALTHPEQAVYMPAIMQARADLLVSAASRPSDEWFSNLYGVQITIHHALEQLENWER</sequence>
<dbReference type="EMBL" id="ABCP01000014">
    <property type="protein sequence ID" value="EDM47666.1"/>
    <property type="molecule type" value="Genomic_DNA"/>
</dbReference>
<evidence type="ECO:0000313" key="3">
    <source>
        <dbReference type="Proteomes" id="UP000005856"/>
    </source>
</evidence>
<evidence type="ECO:0000313" key="2">
    <source>
        <dbReference type="EMBL" id="EDM47666.1"/>
    </source>
</evidence>
<evidence type="ECO:0000256" key="1">
    <source>
        <dbReference type="SAM" id="Coils"/>
    </source>
</evidence>
<dbReference type="Proteomes" id="UP000005856">
    <property type="component" value="Unassembled WGS sequence"/>
</dbReference>
<gene>
    <name evidence="2" type="ORF">MDG893_19864</name>
</gene>
<feature type="coiled-coil region" evidence="1">
    <location>
        <begin position="8"/>
        <end position="64"/>
    </location>
</feature>
<name>A6F0S7_9GAMM</name>
<accession>A6F0S7</accession>
<dbReference type="AlphaFoldDB" id="A6F0S7"/>
<dbReference type="RefSeq" id="WP_007153869.1">
    <property type="nucleotide sequence ID" value="NZ_ABCP01000014.1"/>
</dbReference>
<keyword evidence="3" id="KW-1185">Reference proteome</keyword>
<protein>
    <submittedName>
        <fullName evidence="2">Uncharacterized protein</fullName>
    </submittedName>
</protein>
<keyword evidence="1" id="KW-0175">Coiled coil</keyword>
<dbReference type="OrthoDB" id="9830076at2"/>
<organism evidence="2 3">
    <name type="scientific">Marinobacter algicola DG893</name>
    <dbReference type="NCBI Taxonomy" id="443152"/>
    <lineage>
        <taxon>Bacteria</taxon>
        <taxon>Pseudomonadati</taxon>
        <taxon>Pseudomonadota</taxon>
        <taxon>Gammaproteobacteria</taxon>
        <taxon>Pseudomonadales</taxon>
        <taxon>Marinobacteraceae</taxon>
        <taxon>Marinobacter</taxon>
    </lineage>
</organism>
<proteinExistence type="predicted"/>
<reference evidence="2 3" key="1">
    <citation type="submission" date="2007-06" db="EMBL/GenBank/DDBJ databases">
        <authorList>
            <person name="Green D."/>
            <person name="Ferriera S."/>
            <person name="Johnson J."/>
            <person name="Kravitz S."/>
            <person name="Beeson K."/>
            <person name="Sutton G."/>
            <person name="Rogers Y.-H."/>
            <person name="Friedman R."/>
            <person name="Frazier M."/>
            <person name="Venter J.C."/>
        </authorList>
    </citation>
    <scope>NUCLEOTIDE SEQUENCE [LARGE SCALE GENOMIC DNA]</scope>
    <source>
        <strain evidence="2 3">DG893</strain>
    </source>
</reference>
<comment type="caution">
    <text evidence="2">The sequence shown here is derived from an EMBL/GenBank/DDBJ whole genome shotgun (WGS) entry which is preliminary data.</text>
</comment>